<protein>
    <recommendedName>
        <fullName evidence="5">Ferritin-like domain-containing protein</fullName>
    </recommendedName>
</protein>
<feature type="chain" id="PRO_5012760774" description="Ferritin-like domain-containing protein" evidence="2">
    <location>
        <begin position="32"/>
        <end position="245"/>
    </location>
</feature>
<evidence type="ECO:0000256" key="2">
    <source>
        <dbReference type="SAM" id="SignalP"/>
    </source>
</evidence>
<evidence type="ECO:0000313" key="4">
    <source>
        <dbReference type="Proteomes" id="UP000197208"/>
    </source>
</evidence>
<gene>
    <name evidence="3" type="ORF">CBQ26_04580</name>
</gene>
<dbReference type="RefSeq" id="WP_088247898.1">
    <property type="nucleotide sequence ID" value="NZ_BNAM01000010.1"/>
</dbReference>
<dbReference type="Gene3D" id="1.20.1260.10">
    <property type="match status" value="1"/>
</dbReference>
<dbReference type="EMBL" id="NHMK01000009">
    <property type="protein sequence ID" value="OWL98053.1"/>
    <property type="molecule type" value="Genomic_DNA"/>
</dbReference>
<dbReference type="InterPro" id="IPR006311">
    <property type="entry name" value="TAT_signal"/>
</dbReference>
<keyword evidence="4" id="KW-1185">Reference proteome</keyword>
<keyword evidence="2" id="KW-0732">Signal</keyword>
<dbReference type="AlphaFoldDB" id="A0A246BQV9"/>
<dbReference type="InterPro" id="IPR012347">
    <property type="entry name" value="Ferritin-like"/>
</dbReference>
<feature type="signal peptide" evidence="2">
    <location>
        <begin position="1"/>
        <end position="31"/>
    </location>
</feature>
<dbReference type="InterPro" id="IPR009078">
    <property type="entry name" value="Ferritin-like_SF"/>
</dbReference>
<feature type="region of interest" description="Disordered" evidence="1">
    <location>
        <begin position="190"/>
        <end position="217"/>
    </location>
</feature>
<name>A0A246BQV9_9DEIO</name>
<dbReference type="PROSITE" id="PS51318">
    <property type="entry name" value="TAT"/>
    <property type="match status" value="1"/>
</dbReference>
<dbReference type="PANTHER" id="PTHR31694">
    <property type="entry name" value="DESICCATION-LIKE PROTEIN"/>
    <property type="match status" value="1"/>
</dbReference>
<reference evidence="3 4" key="1">
    <citation type="submission" date="2017-05" db="EMBL/GenBank/DDBJ databases">
        <title>De novo genome assembly of Deniococcus indicus strain DR1.</title>
        <authorList>
            <person name="Chauhan D."/>
            <person name="Yennamalli R.M."/>
            <person name="Priyadarshini R."/>
        </authorList>
    </citation>
    <scope>NUCLEOTIDE SEQUENCE [LARGE SCALE GENOMIC DNA]</scope>
    <source>
        <strain evidence="3 4">DR1</strain>
    </source>
</reference>
<organism evidence="3 4">
    <name type="scientific">Deinococcus indicus</name>
    <dbReference type="NCBI Taxonomy" id="223556"/>
    <lineage>
        <taxon>Bacteria</taxon>
        <taxon>Thermotogati</taxon>
        <taxon>Deinococcota</taxon>
        <taxon>Deinococci</taxon>
        <taxon>Deinococcales</taxon>
        <taxon>Deinococcaceae</taxon>
        <taxon>Deinococcus</taxon>
    </lineage>
</organism>
<dbReference type="Pfam" id="PF10518">
    <property type="entry name" value="TAT_signal"/>
    <property type="match status" value="1"/>
</dbReference>
<dbReference type="InterPro" id="IPR019546">
    <property type="entry name" value="TAT_signal_bac_arc"/>
</dbReference>
<dbReference type="InterPro" id="IPR052965">
    <property type="entry name" value="Pigment-catalase-like"/>
</dbReference>
<evidence type="ECO:0008006" key="5">
    <source>
        <dbReference type="Google" id="ProtNLM"/>
    </source>
</evidence>
<dbReference type="Proteomes" id="UP000197208">
    <property type="component" value="Unassembled WGS sequence"/>
</dbReference>
<comment type="caution">
    <text evidence="3">The sequence shown here is derived from an EMBL/GenBank/DDBJ whole genome shotgun (WGS) entry which is preliminary data.</text>
</comment>
<dbReference type="CDD" id="cd00657">
    <property type="entry name" value="Ferritin_like"/>
    <property type="match status" value="1"/>
</dbReference>
<accession>A0A246BQV9</accession>
<dbReference type="PANTHER" id="PTHR31694:SF26">
    <property type="entry name" value="OS05G0151100 PROTEIN"/>
    <property type="match status" value="1"/>
</dbReference>
<sequence>MTTPTRRSFLKIAGAGAGAMTLGGLSLPALAATSVANKSAKQDLDILNYALTLEYLEAEFYNAFTGSGAYASRLTDTRVRSYARNLASHENDHVTALQGTIRALGGMPVTKPNIDFSPLLTNSDGSAKTVNDELFLALANTFEPIGVRAYLGQADRILNGDVLTAAASILAVEANHASGIQELRTQLGFNKKSTRQTSRAPQSDAKPTSTNVADFDGDFSPTPTDFWTPLSMEDVLAMVKPLIKS</sequence>
<dbReference type="SUPFAM" id="SSF47240">
    <property type="entry name" value="Ferritin-like"/>
    <property type="match status" value="1"/>
</dbReference>
<dbReference type="NCBIfam" id="TIGR01409">
    <property type="entry name" value="TAT_signal_seq"/>
    <property type="match status" value="1"/>
</dbReference>
<dbReference type="OrthoDB" id="954262at2"/>
<evidence type="ECO:0000313" key="3">
    <source>
        <dbReference type="EMBL" id="OWL98053.1"/>
    </source>
</evidence>
<evidence type="ECO:0000256" key="1">
    <source>
        <dbReference type="SAM" id="MobiDB-lite"/>
    </source>
</evidence>
<dbReference type="Pfam" id="PF13668">
    <property type="entry name" value="Ferritin_2"/>
    <property type="match status" value="1"/>
</dbReference>
<feature type="compositionally biased region" description="Polar residues" evidence="1">
    <location>
        <begin position="195"/>
        <end position="212"/>
    </location>
</feature>
<proteinExistence type="predicted"/>